<comment type="similarity">
    <text evidence="2">Belongs to the G-protein coupled receptor 1 family.</text>
</comment>
<dbReference type="OrthoDB" id="5971719at2759"/>
<dbReference type="InterPro" id="IPR001452">
    <property type="entry name" value="SH3_domain"/>
</dbReference>
<comment type="caution">
    <text evidence="13">The sequence shown here is derived from an EMBL/GenBank/DDBJ whole genome shotgun (WGS) entry which is preliminary data.</text>
</comment>
<feature type="compositionally biased region" description="Basic and acidic residues" evidence="9">
    <location>
        <begin position="280"/>
        <end position="302"/>
    </location>
</feature>
<comment type="subcellular location">
    <subcellularLocation>
        <location evidence="1">Membrane</location>
        <topology evidence="1">Peripheral membrane protein</topology>
    </subcellularLocation>
</comment>
<evidence type="ECO:0000313" key="13">
    <source>
        <dbReference type="EMBL" id="KAF0304485.1"/>
    </source>
</evidence>
<dbReference type="PANTHER" id="PTHR14167">
    <property type="entry name" value="SH3 DOMAIN-CONTAINING"/>
    <property type="match status" value="1"/>
</dbReference>
<keyword evidence="7 10" id="KW-0472">Membrane</keyword>
<evidence type="ECO:0000256" key="2">
    <source>
        <dbReference type="ARBA" id="ARBA00010663"/>
    </source>
</evidence>
<proteinExistence type="inferred from homology"/>
<dbReference type="EMBL" id="VIIS01000841">
    <property type="protein sequence ID" value="KAF0304485.1"/>
    <property type="molecule type" value="Genomic_DNA"/>
</dbReference>
<dbReference type="Gene3D" id="1.20.1070.10">
    <property type="entry name" value="Rhodopsin 7-helix transmembrane proteins"/>
    <property type="match status" value="1"/>
</dbReference>
<dbReference type="PRINTS" id="PR00452">
    <property type="entry name" value="SH3DOMAIN"/>
</dbReference>
<protein>
    <submittedName>
        <fullName evidence="13">SH3 domain-containing kinase-binding protein 1</fullName>
    </submittedName>
</protein>
<feature type="region of interest" description="Disordered" evidence="9">
    <location>
        <begin position="721"/>
        <end position="755"/>
    </location>
</feature>
<feature type="region of interest" description="Disordered" evidence="9">
    <location>
        <begin position="348"/>
        <end position="371"/>
    </location>
</feature>
<sequence>MSCPDRPTEDELDIYRRTSLAFYGVIAAALCALGILGNALNLMVLCRPRFRSGVVYLYLTVLAVSDMMTLATALPYVAFRLMPVTAGCRGVVVVTGAFLATYTAHCFIPLTNSFVYSSVYVTFWITVDRFLAVRQPARYAATADREGQARRRVLASVTLALLVNLPAVMLFDAERAEGDLGPGYRMVFGAALPLSHWLVGVVVLQQLLLLAPVGAVLVMNVMIMMRVRRLKRAPRVVVVPPEDGAAPPPSIPLPSVSVTTSLSLPPPSPPLSMERSGAAGDERRPEDALRSERQNNNRDRNGTDLARGQPWERSGSEIDQQPDIAEADDQFMRRADHESRDEVALETLSHDQAQPSLPQQAGRVRPGGGGAGTPERRLVSLLVAISVCCSVCCLCAAAATFVQLTAGPQAGSTFFLLLTAISNDLQFASCFLDVLFYYMFSLEMRGALCELVECAAGRLRAALGMGTTGELRCAAGARRPVGSASVTTVSARATVPGLASELDLETLSAGNLPSLALHLGAMIGVGMSYPGWVTLPRGHKSRAPLHHCYGRCRVEALVEYDYEAQHTDELTIRVGDVVTDLAPTEPGWMRGKLRGKVGVFPDNFVKMVHRDMAKPRPNPSEPAHTGSLKTNGVARRTQDASKRPGRRRCKALFSYTPDKADELALKLNDIIDVLEDVEPGWWKGSLNGKVGVFPSNFVEELPPLPADADVVQEIKPKPVKGVGLGDILRDAKSRPPPPQLPRPPDPTPAPQLPPKPVKELCRALFAYQRQNDDELTLKEGDIVTIVSKESDDKGWWRGELAGKIGVFPDNFVEIISSTEKPARPGKPPSKLATKTEAPQASGRPTSTGSDGAKTAAAQPPPAAEVAPPAAAAPASVPDGPKKAQRPDGDTSLEEFDAVERSSERLTHITADRARAPGRRPTSTIFSRESEPDLVNGTADREPAAAAPTVSPTAQAAPPWMKELQRAQIKRHSRPDDEKASGDTAPSSDQSDSAPAPPPVAQARPARPELPSEVKARRPVSARIAPKPADPPAVAPAAAVAPPRPAAPPAAAAPAPAPAAASDTRQLQEQVAQLQKQLADQSRQFTESLTALKADYTKRMRTVLDELDSEKKARLVMQVQLDRLDKLVKDMNFSSV</sequence>
<accession>A0A6A4WCX3</accession>
<dbReference type="GO" id="GO:0016477">
    <property type="term" value="P:cell migration"/>
    <property type="evidence" value="ECO:0007669"/>
    <property type="project" value="TreeGrafter"/>
</dbReference>
<evidence type="ECO:0000256" key="4">
    <source>
        <dbReference type="ARBA" id="ARBA00022692"/>
    </source>
</evidence>
<feature type="compositionally biased region" description="Low complexity" evidence="9">
    <location>
        <begin position="253"/>
        <end position="263"/>
    </location>
</feature>
<keyword evidence="4 10" id="KW-0812">Transmembrane</keyword>
<feature type="compositionally biased region" description="Low complexity" evidence="9">
    <location>
        <begin position="943"/>
        <end position="958"/>
    </location>
</feature>
<feature type="region of interest" description="Disordered" evidence="9">
    <location>
        <begin position="817"/>
        <end position="1071"/>
    </location>
</feature>
<feature type="compositionally biased region" description="Polar residues" evidence="9">
    <location>
        <begin position="836"/>
        <end position="849"/>
    </location>
</feature>
<feature type="compositionally biased region" description="Low complexity" evidence="9">
    <location>
        <begin position="1048"/>
        <end position="1071"/>
    </location>
</feature>
<organism evidence="13 14">
    <name type="scientific">Amphibalanus amphitrite</name>
    <name type="common">Striped barnacle</name>
    <name type="synonym">Balanus amphitrite</name>
    <dbReference type="NCBI Taxonomy" id="1232801"/>
    <lineage>
        <taxon>Eukaryota</taxon>
        <taxon>Metazoa</taxon>
        <taxon>Ecdysozoa</taxon>
        <taxon>Arthropoda</taxon>
        <taxon>Crustacea</taxon>
        <taxon>Multicrustacea</taxon>
        <taxon>Cirripedia</taxon>
        <taxon>Thoracica</taxon>
        <taxon>Thoracicalcarea</taxon>
        <taxon>Balanomorpha</taxon>
        <taxon>Balanoidea</taxon>
        <taxon>Balanidae</taxon>
        <taxon>Amphibalaninae</taxon>
        <taxon>Amphibalanus</taxon>
    </lineage>
</organism>
<feature type="compositionally biased region" description="Basic and acidic residues" evidence="9">
    <location>
        <begin position="1005"/>
        <end position="1015"/>
    </location>
</feature>
<feature type="compositionally biased region" description="Low complexity" evidence="9">
    <location>
        <begin position="984"/>
        <end position="993"/>
    </location>
</feature>
<feature type="transmembrane region" description="Helical" evidence="10">
    <location>
        <begin position="114"/>
        <end position="132"/>
    </location>
</feature>
<evidence type="ECO:0000256" key="10">
    <source>
        <dbReference type="SAM" id="Phobius"/>
    </source>
</evidence>
<feature type="transmembrane region" description="Helical" evidence="10">
    <location>
        <begin position="197"/>
        <end position="223"/>
    </location>
</feature>
<dbReference type="CDD" id="cd11875">
    <property type="entry name" value="SH3_CD2AP-like_3"/>
    <property type="match status" value="1"/>
</dbReference>
<feature type="transmembrane region" description="Helical" evidence="10">
    <location>
        <begin position="153"/>
        <end position="171"/>
    </location>
</feature>
<feature type="domain" description="SH3" evidence="11">
    <location>
        <begin position="551"/>
        <end position="610"/>
    </location>
</feature>
<feature type="transmembrane region" description="Helical" evidence="10">
    <location>
        <begin position="20"/>
        <end position="43"/>
    </location>
</feature>
<dbReference type="GO" id="GO:0016301">
    <property type="term" value="F:kinase activity"/>
    <property type="evidence" value="ECO:0007669"/>
    <property type="project" value="UniProtKB-KW"/>
</dbReference>
<feature type="domain" description="SH3" evidence="11">
    <location>
        <begin position="644"/>
        <end position="703"/>
    </location>
</feature>
<dbReference type="Gene3D" id="2.30.30.40">
    <property type="entry name" value="SH3 Domains"/>
    <property type="match status" value="3"/>
</dbReference>
<evidence type="ECO:0000259" key="11">
    <source>
        <dbReference type="PROSITE" id="PS50002"/>
    </source>
</evidence>
<dbReference type="Pfam" id="PF14604">
    <property type="entry name" value="SH3_9"/>
    <property type="match status" value="2"/>
</dbReference>
<dbReference type="PANTHER" id="PTHR14167:SF81">
    <property type="entry name" value="ENDOPHILIN-A"/>
    <property type="match status" value="1"/>
</dbReference>
<evidence type="ECO:0000256" key="6">
    <source>
        <dbReference type="ARBA" id="ARBA00023054"/>
    </source>
</evidence>
<evidence type="ECO:0000313" key="14">
    <source>
        <dbReference type="Proteomes" id="UP000440578"/>
    </source>
</evidence>
<dbReference type="GO" id="GO:0016192">
    <property type="term" value="P:vesicle-mediated transport"/>
    <property type="evidence" value="ECO:0007669"/>
    <property type="project" value="UniProtKB-ARBA"/>
</dbReference>
<evidence type="ECO:0000256" key="7">
    <source>
        <dbReference type="ARBA" id="ARBA00023136"/>
    </source>
</evidence>
<feature type="transmembrane region" description="Helical" evidence="10">
    <location>
        <begin position="378"/>
        <end position="402"/>
    </location>
</feature>
<dbReference type="InterPro" id="IPR000276">
    <property type="entry name" value="GPCR_Rhodpsn"/>
</dbReference>
<feature type="compositionally biased region" description="Pro residues" evidence="9">
    <location>
        <begin position="734"/>
        <end position="755"/>
    </location>
</feature>
<dbReference type="FunFam" id="2.30.30.40:FF:000072">
    <property type="entry name" value="Unconventional Myosin IB"/>
    <property type="match status" value="2"/>
</dbReference>
<dbReference type="PROSITE" id="PS50002">
    <property type="entry name" value="SH3"/>
    <property type="match status" value="3"/>
</dbReference>
<evidence type="ECO:0000256" key="3">
    <source>
        <dbReference type="ARBA" id="ARBA00022443"/>
    </source>
</evidence>
<evidence type="ECO:0000256" key="9">
    <source>
        <dbReference type="SAM" id="MobiDB-lite"/>
    </source>
</evidence>
<dbReference type="Proteomes" id="UP000440578">
    <property type="component" value="Unassembled WGS sequence"/>
</dbReference>
<dbReference type="InterPro" id="IPR050384">
    <property type="entry name" value="Endophilin_SH3RF"/>
</dbReference>
<dbReference type="PROSITE" id="PS50262">
    <property type="entry name" value="G_PROTEIN_RECEP_F1_2"/>
    <property type="match status" value="1"/>
</dbReference>
<feature type="transmembrane region" description="Helical" evidence="10">
    <location>
        <begin position="55"/>
        <end position="79"/>
    </location>
</feature>
<dbReference type="CDD" id="cd11874">
    <property type="entry name" value="SH3_CD2AP-like_2"/>
    <property type="match status" value="1"/>
</dbReference>
<dbReference type="SUPFAM" id="SSF50044">
    <property type="entry name" value="SH3-domain"/>
    <property type="match status" value="3"/>
</dbReference>
<dbReference type="CDD" id="cd14978">
    <property type="entry name" value="7tmA_FMRFamide_R-like"/>
    <property type="match status" value="1"/>
</dbReference>
<dbReference type="GO" id="GO:0016020">
    <property type="term" value="C:membrane"/>
    <property type="evidence" value="ECO:0007669"/>
    <property type="project" value="UniProtKB-SubCell"/>
</dbReference>
<keyword evidence="13" id="KW-0418">Kinase</keyword>
<reference evidence="13 14" key="1">
    <citation type="submission" date="2019-07" db="EMBL/GenBank/DDBJ databases">
        <title>Draft genome assembly of a fouling barnacle, Amphibalanus amphitrite (Darwin, 1854): The first reference genome for Thecostraca.</title>
        <authorList>
            <person name="Kim W."/>
        </authorList>
    </citation>
    <scope>NUCLEOTIDE SEQUENCE [LARGE SCALE GENOMIC DNA]</scope>
    <source>
        <strain evidence="13">SNU_AA5</strain>
        <tissue evidence="13">Soma without cirri and trophi</tissue>
    </source>
</reference>
<keyword evidence="6" id="KW-0175">Coiled coil</keyword>
<evidence type="ECO:0000256" key="5">
    <source>
        <dbReference type="ARBA" id="ARBA00022989"/>
    </source>
</evidence>
<feature type="compositionally biased region" description="Basic and acidic residues" evidence="9">
    <location>
        <begin position="897"/>
        <end position="914"/>
    </location>
</feature>
<dbReference type="PRINTS" id="PR00237">
    <property type="entry name" value="GPCRRHODOPSN"/>
</dbReference>
<name>A0A6A4WCX3_AMPAM</name>
<feature type="region of interest" description="Disordered" evidence="9">
    <location>
        <begin position="240"/>
        <end position="323"/>
    </location>
</feature>
<evidence type="ECO:0000256" key="8">
    <source>
        <dbReference type="PROSITE-ProRule" id="PRU00192"/>
    </source>
</evidence>
<feature type="domain" description="G-protein coupled receptors family 1 profile" evidence="12">
    <location>
        <begin position="37"/>
        <end position="437"/>
    </location>
</feature>
<dbReference type="GO" id="GO:0007015">
    <property type="term" value="P:actin filament organization"/>
    <property type="evidence" value="ECO:0007669"/>
    <property type="project" value="TreeGrafter"/>
</dbReference>
<dbReference type="GO" id="GO:0004930">
    <property type="term" value="F:G protein-coupled receptor activity"/>
    <property type="evidence" value="ECO:0007669"/>
    <property type="project" value="InterPro"/>
</dbReference>
<dbReference type="CDD" id="cd11873">
    <property type="entry name" value="SH3_CD2AP-like_1"/>
    <property type="match status" value="1"/>
</dbReference>
<dbReference type="SMART" id="SM00326">
    <property type="entry name" value="SH3"/>
    <property type="match status" value="3"/>
</dbReference>
<evidence type="ECO:0000259" key="12">
    <source>
        <dbReference type="PROSITE" id="PS50262"/>
    </source>
</evidence>
<feature type="compositionally biased region" description="Low complexity" evidence="9">
    <location>
        <begin position="863"/>
        <end position="874"/>
    </location>
</feature>
<dbReference type="InterPro" id="IPR017452">
    <property type="entry name" value="GPCR_Rhodpsn_7TM"/>
</dbReference>
<dbReference type="Pfam" id="PF00001">
    <property type="entry name" value="7tm_1"/>
    <property type="match status" value="1"/>
</dbReference>
<keyword evidence="3 8" id="KW-0728">SH3 domain</keyword>
<keyword evidence="13" id="KW-0808">Transferase</keyword>
<dbReference type="SUPFAM" id="SSF81321">
    <property type="entry name" value="Family A G protein-coupled receptor-like"/>
    <property type="match status" value="1"/>
</dbReference>
<feature type="compositionally biased region" description="Basic and acidic residues" evidence="9">
    <location>
        <begin position="879"/>
        <end position="888"/>
    </location>
</feature>
<gene>
    <name evidence="13" type="primary">SH3KBP1</name>
    <name evidence="13" type="ORF">FJT64_023660</name>
</gene>
<keyword evidence="5 10" id="KW-1133">Transmembrane helix</keyword>
<feature type="region of interest" description="Disordered" evidence="9">
    <location>
        <begin position="614"/>
        <end position="647"/>
    </location>
</feature>
<feature type="domain" description="SH3" evidence="11">
    <location>
        <begin position="756"/>
        <end position="817"/>
    </location>
</feature>
<dbReference type="AlphaFoldDB" id="A0A6A4WCX3"/>
<dbReference type="Pfam" id="PF00018">
    <property type="entry name" value="SH3_1"/>
    <property type="match status" value="1"/>
</dbReference>
<feature type="transmembrane region" description="Helical" evidence="10">
    <location>
        <begin position="91"/>
        <end position="108"/>
    </location>
</feature>
<dbReference type="InterPro" id="IPR036028">
    <property type="entry name" value="SH3-like_dom_sf"/>
</dbReference>
<keyword evidence="14" id="KW-1185">Reference proteome</keyword>
<evidence type="ECO:0000256" key="1">
    <source>
        <dbReference type="ARBA" id="ARBA00004170"/>
    </source>
</evidence>